<dbReference type="InterPro" id="IPR016181">
    <property type="entry name" value="Acyl_CoA_acyltransferase"/>
</dbReference>
<proteinExistence type="predicted"/>
<dbReference type="EMBL" id="REFH01000011">
    <property type="protein sequence ID" value="RMA73114.1"/>
    <property type="molecule type" value="Genomic_DNA"/>
</dbReference>
<evidence type="ECO:0000313" key="2">
    <source>
        <dbReference type="EMBL" id="RMA73114.1"/>
    </source>
</evidence>
<gene>
    <name evidence="2" type="ORF">BC961_2720</name>
</gene>
<keyword evidence="3" id="KW-1185">Reference proteome</keyword>
<dbReference type="AlphaFoldDB" id="A0A3L9ZLF3"/>
<dbReference type="Gene3D" id="3.40.630.30">
    <property type="match status" value="1"/>
</dbReference>
<accession>A0A3L9ZLF3</accession>
<evidence type="ECO:0000259" key="1">
    <source>
        <dbReference type="PROSITE" id="PS51186"/>
    </source>
</evidence>
<reference evidence="2 3" key="1">
    <citation type="submission" date="2018-10" db="EMBL/GenBank/DDBJ databases">
        <title>Genomic Encyclopedia of Archaeal and Bacterial Type Strains, Phase II (KMG-II): from individual species to whole genera.</title>
        <authorList>
            <person name="Goeker M."/>
        </authorList>
    </citation>
    <scope>NUCLEOTIDE SEQUENCE [LARGE SCALE GENOMIC DNA]</scope>
    <source>
        <strain evidence="2 3">DSM 19727</strain>
    </source>
</reference>
<comment type="caution">
    <text evidence="2">The sequence shown here is derived from an EMBL/GenBank/DDBJ whole genome shotgun (WGS) entry which is preliminary data.</text>
</comment>
<sequence length="174" mass="19769">MLITSYFMFKADNIIIKTANSIDLEGIVKLQSENQKSKGGTLSSELNINQIEEMMKDMPQIVAYINQEIVGFLLTTSQAVHQKRNVPIVDEMFKSYQGNIDSYIYGPVCVSKTQRGKGVAQLMFKELLLQEPNREGILFIESNNEASLKAHIKMGIKKVGNFNFKNKDFNVFTY</sequence>
<name>A0A3L9ZLF3_9FLAO</name>
<dbReference type="Proteomes" id="UP000280368">
    <property type="component" value="Unassembled WGS sequence"/>
</dbReference>
<keyword evidence="2" id="KW-0808">Transferase</keyword>
<dbReference type="GO" id="GO:0016747">
    <property type="term" value="F:acyltransferase activity, transferring groups other than amino-acyl groups"/>
    <property type="evidence" value="ECO:0007669"/>
    <property type="project" value="InterPro"/>
</dbReference>
<dbReference type="InterPro" id="IPR000182">
    <property type="entry name" value="GNAT_dom"/>
</dbReference>
<evidence type="ECO:0000313" key="3">
    <source>
        <dbReference type="Proteomes" id="UP000280368"/>
    </source>
</evidence>
<dbReference type="SUPFAM" id="SSF55729">
    <property type="entry name" value="Acyl-CoA N-acyltransferases (Nat)"/>
    <property type="match status" value="1"/>
</dbReference>
<dbReference type="PROSITE" id="PS51186">
    <property type="entry name" value="GNAT"/>
    <property type="match status" value="1"/>
</dbReference>
<organism evidence="2 3">
    <name type="scientific">Flavobacterium weaverense</name>
    <dbReference type="NCBI Taxonomy" id="271156"/>
    <lineage>
        <taxon>Bacteria</taxon>
        <taxon>Pseudomonadati</taxon>
        <taxon>Bacteroidota</taxon>
        <taxon>Flavobacteriia</taxon>
        <taxon>Flavobacteriales</taxon>
        <taxon>Flavobacteriaceae</taxon>
        <taxon>Flavobacterium</taxon>
    </lineage>
</organism>
<protein>
    <submittedName>
        <fullName evidence="2">Acetyltransferase (GNAT) family protein</fullName>
    </submittedName>
</protein>
<feature type="domain" description="N-acetyltransferase" evidence="1">
    <location>
        <begin position="14"/>
        <end position="174"/>
    </location>
</feature>